<dbReference type="EMBL" id="MU853225">
    <property type="protein sequence ID" value="KAK4125530.1"/>
    <property type="molecule type" value="Genomic_DNA"/>
</dbReference>
<proteinExistence type="predicted"/>
<sequence>MGIKHTSVTSPIGPSRASQSRDAGCLRNAQEHAGSRSSKPSCICAISSSSVDSWLSSCSLAAAVLCLGSELRRSAVAAANQQANSSALVLLSTVFASLPWL</sequence>
<reference evidence="2" key="1">
    <citation type="journal article" date="2023" name="Mol. Phylogenet. Evol.">
        <title>Genome-scale phylogeny and comparative genomics of the fungal order Sordariales.</title>
        <authorList>
            <person name="Hensen N."/>
            <person name="Bonometti L."/>
            <person name="Westerberg I."/>
            <person name="Brannstrom I.O."/>
            <person name="Guillou S."/>
            <person name="Cros-Aarteil S."/>
            <person name="Calhoun S."/>
            <person name="Haridas S."/>
            <person name="Kuo A."/>
            <person name="Mondo S."/>
            <person name="Pangilinan J."/>
            <person name="Riley R."/>
            <person name="LaButti K."/>
            <person name="Andreopoulos B."/>
            <person name="Lipzen A."/>
            <person name="Chen C."/>
            <person name="Yan M."/>
            <person name="Daum C."/>
            <person name="Ng V."/>
            <person name="Clum A."/>
            <person name="Steindorff A."/>
            <person name="Ohm R.A."/>
            <person name="Martin F."/>
            <person name="Silar P."/>
            <person name="Natvig D.O."/>
            <person name="Lalanne C."/>
            <person name="Gautier V."/>
            <person name="Ament-Velasquez S.L."/>
            <person name="Kruys A."/>
            <person name="Hutchinson M.I."/>
            <person name="Powell A.J."/>
            <person name="Barry K."/>
            <person name="Miller A.N."/>
            <person name="Grigoriev I.V."/>
            <person name="Debuchy R."/>
            <person name="Gladieux P."/>
            <person name="Hiltunen Thoren M."/>
            <person name="Johannesson H."/>
        </authorList>
    </citation>
    <scope>NUCLEOTIDE SEQUENCE</scope>
    <source>
        <strain evidence="2">CBS 731.68</strain>
    </source>
</reference>
<feature type="region of interest" description="Disordered" evidence="1">
    <location>
        <begin position="1"/>
        <end position="41"/>
    </location>
</feature>
<gene>
    <name evidence="2" type="ORF">N657DRAFT_642260</name>
</gene>
<organism evidence="2 3">
    <name type="scientific">Parathielavia appendiculata</name>
    <dbReference type="NCBI Taxonomy" id="2587402"/>
    <lineage>
        <taxon>Eukaryota</taxon>
        <taxon>Fungi</taxon>
        <taxon>Dikarya</taxon>
        <taxon>Ascomycota</taxon>
        <taxon>Pezizomycotina</taxon>
        <taxon>Sordariomycetes</taxon>
        <taxon>Sordariomycetidae</taxon>
        <taxon>Sordariales</taxon>
        <taxon>Chaetomiaceae</taxon>
        <taxon>Parathielavia</taxon>
    </lineage>
</organism>
<dbReference type="AlphaFoldDB" id="A0AAN6U3Y9"/>
<comment type="caution">
    <text evidence="2">The sequence shown here is derived from an EMBL/GenBank/DDBJ whole genome shotgun (WGS) entry which is preliminary data.</text>
</comment>
<keyword evidence="3" id="KW-1185">Reference proteome</keyword>
<evidence type="ECO:0000313" key="2">
    <source>
        <dbReference type="EMBL" id="KAK4125530.1"/>
    </source>
</evidence>
<dbReference type="GeneID" id="87829075"/>
<feature type="compositionally biased region" description="Polar residues" evidence="1">
    <location>
        <begin position="1"/>
        <end position="21"/>
    </location>
</feature>
<dbReference type="Proteomes" id="UP001302602">
    <property type="component" value="Unassembled WGS sequence"/>
</dbReference>
<accession>A0AAN6U3Y9</accession>
<reference evidence="2" key="2">
    <citation type="submission" date="2023-05" db="EMBL/GenBank/DDBJ databases">
        <authorList>
            <consortium name="Lawrence Berkeley National Laboratory"/>
            <person name="Steindorff A."/>
            <person name="Hensen N."/>
            <person name="Bonometti L."/>
            <person name="Westerberg I."/>
            <person name="Brannstrom I.O."/>
            <person name="Guillou S."/>
            <person name="Cros-Aarteil S."/>
            <person name="Calhoun S."/>
            <person name="Haridas S."/>
            <person name="Kuo A."/>
            <person name="Mondo S."/>
            <person name="Pangilinan J."/>
            <person name="Riley R."/>
            <person name="Labutti K."/>
            <person name="Andreopoulos B."/>
            <person name="Lipzen A."/>
            <person name="Chen C."/>
            <person name="Yanf M."/>
            <person name="Daum C."/>
            <person name="Ng V."/>
            <person name="Clum A."/>
            <person name="Ohm R."/>
            <person name="Martin F."/>
            <person name="Silar P."/>
            <person name="Natvig D."/>
            <person name="Lalanne C."/>
            <person name="Gautier V."/>
            <person name="Ament-Velasquez S.L."/>
            <person name="Kruys A."/>
            <person name="Hutchinson M.I."/>
            <person name="Powell A.J."/>
            <person name="Barry K."/>
            <person name="Miller A.N."/>
            <person name="Grigoriev I.V."/>
            <person name="Debuchy R."/>
            <person name="Gladieux P."/>
            <person name="Thoren M.H."/>
            <person name="Johannesson H."/>
        </authorList>
    </citation>
    <scope>NUCLEOTIDE SEQUENCE</scope>
    <source>
        <strain evidence="2">CBS 731.68</strain>
    </source>
</reference>
<evidence type="ECO:0000256" key="1">
    <source>
        <dbReference type="SAM" id="MobiDB-lite"/>
    </source>
</evidence>
<dbReference type="RefSeq" id="XP_062649301.1">
    <property type="nucleotide sequence ID" value="XM_062792306.1"/>
</dbReference>
<name>A0AAN6U3Y9_9PEZI</name>
<evidence type="ECO:0000313" key="3">
    <source>
        <dbReference type="Proteomes" id="UP001302602"/>
    </source>
</evidence>
<protein>
    <submittedName>
        <fullName evidence="2">Uncharacterized protein</fullName>
    </submittedName>
</protein>